<evidence type="ECO:0000256" key="1">
    <source>
        <dbReference type="SAM" id="Coils"/>
    </source>
</evidence>
<comment type="caution">
    <text evidence="2">The sequence shown here is derived from an EMBL/GenBank/DDBJ whole genome shotgun (WGS) entry which is preliminary data.</text>
</comment>
<evidence type="ECO:0000313" key="3">
    <source>
        <dbReference type="Proteomes" id="UP001059041"/>
    </source>
</evidence>
<dbReference type="PANTHER" id="PTHR14305:SF0">
    <property type="entry name" value="E3 UBIQUITIN-PROTEIN LIGASE CCNB1IP1"/>
    <property type="match status" value="1"/>
</dbReference>
<accession>A0A9W7WA82</accession>
<proteinExistence type="predicted"/>
<dbReference type="GO" id="GO:0061630">
    <property type="term" value="F:ubiquitin protein ligase activity"/>
    <property type="evidence" value="ECO:0007669"/>
    <property type="project" value="InterPro"/>
</dbReference>
<name>A0A9W7WA82_TRIRA</name>
<dbReference type="InterPro" id="IPR042448">
    <property type="entry name" value="CCNB1IP1"/>
</dbReference>
<evidence type="ECO:0000313" key="2">
    <source>
        <dbReference type="EMBL" id="KAI7790713.1"/>
    </source>
</evidence>
<keyword evidence="3" id="KW-1185">Reference proteome</keyword>
<dbReference type="GO" id="GO:0000795">
    <property type="term" value="C:synaptonemal complex"/>
    <property type="evidence" value="ECO:0007669"/>
    <property type="project" value="InterPro"/>
</dbReference>
<dbReference type="GO" id="GO:0007131">
    <property type="term" value="P:reciprocal meiotic recombination"/>
    <property type="evidence" value="ECO:0007669"/>
    <property type="project" value="InterPro"/>
</dbReference>
<dbReference type="AlphaFoldDB" id="A0A9W7WA82"/>
<dbReference type="PANTHER" id="PTHR14305">
    <property type="entry name" value="E3 UBIQUITIN-PROTEIN LIGASE CCNB1IP1"/>
    <property type="match status" value="1"/>
</dbReference>
<dbReference type="EMBL" id="JAFHDT010000029">
    <property type="protein sequence ID" value="KAI7790713.1"/>
    <property type="molecule type" value="Genomic_DNA"/>
</dbReference>
<keyword evidence="1" id="KW-0175">Coiled coil</keyword>
<organism evidence="2 3">
    <name type="scientific">Triplophysa rosa</name>
    <name type="common">Cave loach</name>
    <dbReference type="NCBI Taxonomy" id="992332"/>
    <lineage>
        <taxon>Eukaryota</taxon>
        <taxon>Metazoa</taxon>
        <taxon>Chordata</taxon>
        <taxon>Craniata</taxon>
        <taxon>Vertebrata</taxon>
        <taxon>Euteleostomi</taxon>
        <taxon>Actinopterygii</taxon>
        <taxon>Neopterygii</taxon>
        <taxon>Teleostei</taxon>
        <taxon>Ostariophysi</taxon>
        <taxon>Cypriniformes</taxon>
        <taxon>Nemacheilidae</taxon>
        <taxon>Triplophysa</taxon>
    </lineage>
</organism>
<gene>
    <name evidence="2" type="ORF">IRJ41_008305</name>
</gene>
<sequence length="255" mass="29285">MSASEYTLLCNFHKCRVKLSGFAWVTACSHVFCDQHGSDEFSRTPAICPACSSVLSGKLDVLRTELVPSEQYKSMVLVGLPPETILDISHKALTFWTYQVNQERLLMEFNLSRAGGQVVQMEKFLTQQNQSRELELNALKGEIASLKKMLEEYKQKYREVLDRLNERNRQYQKLQGLFESMQMHTLGTGEKDTMSHPFTTGQEIRLVKQCSLHNSPSFLGQEGNRFFSLGPENAKTFFQFNSPAWDRTHPFIKKN</sequence>
<dbReference type="Proteomes" id="UP001059041">
    <property type="component" value="Unassembled WGS sequence"/>
</dbReference>
<reference evidence="2" key="1">
    <citation type="submission" date="2021-02" db="EMBL/GenBank/DDBJ databases">
        <title>Comparative genomics reveals that relaxation of natural selection precedes convergent phenotypic evolution of cavefish.</title>
        <authorList>
            <person name="Peng Z."/>
        </authorList>
    </citation>
    <scope>NUCLEOTIDE SEQUENCE</scope>
    <source>
        <tissue evidence="2">Muscle</tissue>
    </source>
</reference>
<protein>
    <submittedName>
        <fullName evidence="2">E3 ubiquitin-protein ligase CCNB1IP1</fullName>
    </submittedName>
</protein>
<feature type="coiled-coil region" evidence="1">
    <location>
        <begin position="129"/>
        <end position="174"/>
    </location>
</feature>